<evidence type="ECO:0000256" key="1">
    <source>
        <dbReference type="SAM" id="Phobius"/>
    </source>
</evidence>
<dbReference type="Proteomes" id="UP000095495">
    <property type="component" value="Unassembled WGS sequence"/>
</dbReference>
<keyword evidence="1" id="KW-0812">Transmembrane</keyword>
<sequence length="114" mass="13015">MVIFVCAWYFKMLIPMLIWCVMFLMLRNYIGGLLLINIFTEPVIHDENLKGYKRNYCKIGVVILAGGVVCAVFLNLCNVKLGNAVFMGIISAEFLYGIDLLINGKKIKLYNERN</sequence>
<dbReference type="EMBL" id="CYXV01000007">
    <property type="protein sequence ID" value="CUM98163.1"/>
    <property type="molecule type" value="Genomic_DNA"/>
</dbReference>
<protein>
    <submittedName>
        <fullName evidence="2">Uncharacterized protein</fullName>
    </submittedName>
</protein>
<evidence type="ECO:0000313" key="3">
    <source>
        <dbReference type="Proteomes" id="UP000095495"/>
    </source>
</evidence>
<feature type="transmembrane region" description="Helical" evidence="1">
    <location>
        <begin position="56"/>
        <end position="76"/>
    </location>
</feature>
<feature type="transmembrane region" description="Helical" evidence="1">
    <location>
        <begin position="82"/>
        <end position="102"/>
    </location>
</feature>
<dbReference type="AlphaFoldDB" id="A0A173T5V0"/>
<organism evidence="2 3">
    <name type="scientific">Roseburia faecis</name>
    <dbReference type="NCBI Taxonomy" id="301302"/>
    <lineage>
        <taxon>Bacteria</taxon>
        <taxon>Bacillati</taxon>
        <taxon>Bacillota</taxon>
        <taxon>Clostridia</taxon>
        <taxon>Lachnospirales</taxon>
        <taxon>Lachnospiraceae</taxon>
        <taxon>Roseburia</taxon>
    </lineage>
</organism>
<gene>
    <name evidence="2" type="ORF">ERS852420_01943</name>
</gene>
<feature type="transmembrane region" description="Helical" evidence="1">
    <location>
        <begin position="12"/>
        <end position="36"/>
    </location>
</feature>
<keyword evidence="1" id="KW-1133">Transmembrane helix</keyword>
<keyword evidence="1" id="KW-0472">Membrane</keyword>
<proteinExistence type="predicted"/>
<accession>A0A173T5V0</accession>
<name>A0A173T5V0_9FIRM</name>
<reference evidence="2 3" key="1">
    <citation type="submission" date="2015-09" db="EMBL/GenBank/DDBJ databases">
        <authorList>
            <consortium name="Pathogen Informatics"/>
        </authorList>
    </citation>
    <scope>NUCLEOTIDE SEQUENCE [LARGE SCALE GENOMIC DNA]</scope>
    <source>
        <strain evidence="2 3">2789STDY5608863</strain>
    </source>
</reference>
<evidence type="ECO:0000313" key="2">
    <source>
        <dbReference type="EMBL" id="CUM98163.1"/>
    </source>
</evidence>